<dbReference type="GeneID" id="82810839"/>
<evidence type="ECO:0000313" key="3">
    <source>
        <dbReference type="EMBL" id="RNB52144.1"/>
    </source>
</evidence>
<reference evidence="2 5" key="2">
    <citation type="submission" date="2019-06" db="EMBL/GenBank/DDBJ databases">
        <title>Whole genome shotgun sequence of Brevibacillus agri NBRC 15538.</title>
        <authorList>
            <person name="Hosoyama A."/>
            <person name="Uohara A."/>
            <person name="Ohji S."/>
            <person name="Ichikawa N."/>
        </authorList>
    </citation>
    <scope>NUCLEOTIDE SEQUENCE [LARGE SCALE GENOMIC DNA]</scope>
    <source>
        <strain evidence="2 5">NBRC 15538</strain>
    </source>
</reference>
<dbReference type="OrthoDB" id="9809365at2"/>
<evidence type="ECO:0000313" key="2">
    <source>
        <dbReference type="EMBL" id="GED25160.1"/>
    </source>
</evidence>
<dbReference type="EMBL" id="RHHN01000057">
    <property type="protein sequence ID" value="RNB52144.1"/>
    <property type="molecule type" value="Genomic_DNA"/>
</dbReference>
<dbReference type="InterPro" id="IPR024534">
    <property type="entry name" value="JetD_C"/>
</dbReference>
<sequence>MYDTFIKHLKSYKSTKISLGQFETWADPQTTYPQFHRAMQTLLDNQILIPVRSSGTNAKNPPLPMAYRIQKSVLSQPIKQAIKQAQLCFHPSIRLDVYFRLAESRWSKDLPYIQQVHDYLTQRGFPQSEATAPERSFHLVGDEKWIDEKGGRKLLEAIGVWEQLKVTAMPDPLMFAVHLQQVGEQQGIYRHLIVENKTTYYAILPILSSLPYATLIYGAGWKVVSGIDGLSEQLGVGRDARHQFEYFGDLDHEGLAIWHALSQKCGAVPAVELYRALLRQQASTGKGGQRVNGNAIEQFISFFSEEERTQVSALLKNKEYVPQEAIPAEALRNRLLDSAAERREEKGSGA</sequence>
<feature type="domain" description="Wadjet protein JetD C-terminal" evidence="1">
    <location>
        <begin position="176"/>
        <end position="334"/>
    </location>
</feature>
<dbReference type="Proteomes" id="UP000276178">
    <property type="component" value="Unassembled WGS sequence"/>
</dbReference>
<evidence type="ECO:0000313" key="4">
    <source>
        <dbReference type="Proteomes" id="UP000276178"/>
    </source>
</evidence>
<gene>
    <name evidence="2" type="ORF">BAG01nite_12620</name>
    <name evidence="3" type="ORF">EB820_19180</name>
</gene>
<comment type="caution">
    <text evidence="3">The sequence shown here is derived from an EMBL/GenBank/DDBJ whole genome shotgun (WGS) entry which is preliminary data.</text>
</comment>
<evidence type="ECO:0000259" key="1">
    <source>
        <dbReference type="Pfam" id="PF09983"/>
    </source>
</evidence>
<reference evidence="3 4" key="1">
    <citation type="submission" date="2018-10" db="EMBL/GenBank/DDBJ databases">
        <title>Phylogenomics of Brevibacillus.</title>
        <authorList>
            <person name="Dunlap C."/>
        </authorList>
    </citation>
    <scope>NUCLEOTIDE SEQUENCE [LARGE SCALE GENOMIC DNA]</scope>
    <source>
        <strain evidence="3 4">NRRL NRS 1219</strain>
    </source>
</reference>
<protein>
    <recommendedName>
        <fullName evidence="1">Wadjet protein JetD C-terminal domain-containing protein</fullName>
    </recommendedName>
</protein>
<dbReference type="Pfam" id="PF09983">
    <property type="entry name" value="JetD_C"/>
    <property type="match status" value="1"/>
</dbReference>
<accession>A0A3M8ALP6</accession>
<dbReference type="EMBL" id="BJOD01000011">
    <property type="protein sequence ID" value="GED25160.1"/>
    <property type="molecule type" value="Genomic_DNA"/>
</dbReference>
<evidence type="ECO:0000313" key="5">
    <source>
        <dbReference type="Proteomes" id="UP000317180"/>
    </source>
</evidence>
<name>A0A3M8ALP6_9BACL</name>
<dbReference type="RefSeq" id="WP_005829162.1">
    <property type="nucleotide sequence ID" value="NZ_BJOD01000011.1"/>
</dbReference>
<proteinExistence type="predicted"/>
<dbReference type="Proteomes" id="UP000317180">
    <property type="component" value="Unassembled WGS sequence"/>
</dbReference>
<keyword evidence="5" id="KW-1185">Reference proteome</keyword>
<organism evidence="3 4">
    <name type="scientific">Brevibacillus agri</name>
    <dbReference type="NCBI Taxonomy" id="51101"/>
    <lineage>
        <taxon>Bacteria</taxon>
        <taxon>Bacillati</taxon>
        <taxon>Bacillota</taxon>
        <taxon>Bacilli</taxon>
        <taxon>Bacillales</taxon>
        <taxon>Paenibacillaceae</taxon>
        <taxon>Brevibacillus</taxon>
    </lineage>
</organism>
<dbReference type="AlphaFoldDB" id="A0A3M8ALP6"/>